<proteinExistence type="predicted"/>
<reference evidence="2 3" key="1">
    <citation type="submission" date="2021-06" db="EMBL/GenBank/DDBJ databases">
        <title>Caerostris darwini draft genome.</title>
        <authorList>
            <person name="Kono N."/>
            <person name="Arakawa K."/>
        </authorList>
    </citation>
    <scope>NUCLEOTIDE SEQUENCE [LARGE SCALE GENOMIC DNA]</scope>
</reference>
<evidence type="ECO:0000313" key="2">
    <source>
        <dbReference type="EMBL" id="GIX86259.1"/>
    </source>
</evidence>
<dbReference type="AlphaFoldDB" id="A0AAV4NN96"/>
<accession>A0AAV4NN96</accession>
<evidence type="ECO:0000313" key="3">
    <source>
        <dbReference type="Proteomes" id="UP001054837"/>
    </source>
</evidence>
<feature type="compositionally biased region" description="Basic and acidic residues" evidence="1">
    <location>
        <begin position="58"/>
        <end position="67"/>
    </location>
</feature>
<dbReference type="Proteomes" id="UP001054837">
    <property type="component" value="Unassembled WGS sequence"/>
</dbReference>
<protein>
    <submittedName>
        <fullName evidence="2">Uncharacterized protein</fullName>
    </submittedName>
</protein>
<dbReference type="EMBL" id="BPLQ01001872">
    <property type="protein sequence ID" value="GIX86259.1"/>
    <property type="molecule type" value="Genomic_DNA"/>
</dbReference>
<keyword evidence="3" id="KW-1185">Reference proteome</keyword>
<organism evidence="2 3">
    <name type="scientific">Caerostris darwini</name>
    <dbReference type="NCBI Taxonomy" id="1538125"/>
    <lineage>
        <taxon>Eukaryota</taxon>
        <taxon>Metazoa</taxon>
        <taxon>Ecdysozoa</taxon>
        <taxon>Arthropoda</taxon>
        <taxon>Chelicerata</taxon>
        <taxon>Arachnida</taxon>
        <taxon>Araneae</taxon>
        <taxon>Araneomorphae</taxon>
        <taxon>Entelegynae</taxon>
        <taxon>Araneoidea</taxon>
        <taxon>Araneidae</taxon>
        <taxon>Caerostris</taxon>
    </lineage>
</organism>
<name>A0AAV4NN96_9ARAC</name>
<sequence>MQHSFRHTTEENCIIPFYSNVKKKILFFLSKNKTEIYALGSPNGLRSTNSEINTKYRDHQTARHNDPTLRFGKGMPSGGFEKRTRKMKSVSFHSTWDIPKDGQGRAKQEKERTLPADCLLSVLVYDGHGRRKRYCIQHLEARGWKWGTGGADK</sequence>
<evidence type="ECO:0000256" key="1">
    <source>
        <dbReference type="SAM" id="MobiDB-lite"/>
    </source>
</evidence>
<feature type="region of interest" description="Disordered" evidence="1">
    <location>
        <begin position="58"/>
        <end position="84"/>
    </location>
</feature>
<comment type="caution">
    <text evidence="2">The sequence shown here is derived from an EMBL/GenBank/DDBJ whole genome shotgun (WGS) entry which is preliminary data.</text>
</comment>
<gene>
    <name evidence="2" type="ORF">CDAR_569241</name>
</gene>